<reference evidence="10" key="2">
    <citation type="submission" date="2020-04" db="EMBL/GenBank/DDBJ databases">
        <authorList>
            <consortium name="NCBI Genome Project"/>
        </authorList>
    </citation>
    <scope>NUCLEOTIDE SEQUENCE</scope>
    <source>
        <strain evidence="10">CBS 342.82</strain>
    </source>
</reference>
<dbReference type="InterPro" id="IPR043216">
    <property type="entry name" value="PAP-like"/>
</dbReference>
<dbReference type="RefSeq" id="XP_033463399.1">
    <property type="nucleotide sequence ID" value="XM_033606251.1"/>
</dbReference>
<dbReference type="GeneID" id="54364051"/>
<feature type="region of interest" description="Disordered" evidence="6">
    <location>
        <begin position="411"/>
        <end position="432"/>
    </location>
</feature>
<feature type="transmembrane region" description="Helical" evidence="7">
    <location>
        <begin position="292"/>
        <end position="309"/>
    </location>
</feature>
<proteinExistence type="inferred from homology"/>
<evidence type="ECO:0000313" key="9">
    <source>
        <dbReference type="Proteomes" id="UP000504637"/>
    </source>
</evidence>
<dbReference type="CDD" id="cd03390">
    <property type="entry name" value="PAP2_containing_1_like"/>
    <property type="match status" value="1"/>
</dbReference>
<dbReference type="InterPro" id="IPR036938">
    <property type="entry name" value="PAP2/HPO_sf"/>
</dbReference>
<protein>
    <submittedName>
        <fullName evidence="10">Acid phosphatase/Vanadium-dependent haloperoxidase</fullName>
    </submittedName>
</protein>
<dbReference type="Proteomes" id="UP000504637">
    <property type="component" value="Unplaced"/>
</dbReference>
<organism evidence="10">
    <name type="scientific">Dissoconium aciculare CBS 342.82</name>
    <dbReference type="NCBI Taxonomy" id="1314786"/>
    <lineage>
        <taxon>Eukaryota</taxon>
        <taxon>Fungi</taxon>
        <taxon>Dikarya</taxon>
        <taxon>Ascomycota</taxon>
        <taxon>Pezizomycotina</taxon>
        <taxon>Dothideomycetes</taxon>
        <taxon>Dothideomycetidae</taxon>
        <taxon>Mycosphaerellales</taxon>
        <taxon>Dissoconiaceae</taxon>
        <taxon>Dissoconium</taxon>
    </lineage>
</organism>
<reference evidence="10" key="1">
    <citation type="submission" date="2020-01" db="EMBL/GenBank/DDBJ databases">
        <authorList>
            <consortium name="DOE Joint Genome Institute"/>
            <person name="Haridas S."/>
            <person name="Albert R."/>
            <person name="Binder M."/>
            <person name="Bloem J."/>
            <person name="Labutti K."/>
            <person name="Salamov A."/>
            <person name="Andreopoulos B."/>
            <person name="Baker S.E."/>
            <person name="Barry K."/>
            <person name="Bills G."/>
            <person name="Bluhm B.H."/>
            <person name="Cannon C."/>
            <person name="Castanera R."/>
            <person name="Culley D.E."/>
            <person name="Daum C."/>
            <person name="Ezra D."/>
            <person name="Gonzalez J.B."/>
            <person name="Henrissat B."/>
            <person name="Kuo A."/>
            <person name="Liang C."/>
            <person name="Lipzen A."/>
            <person name="Lutzoni F."/>
            <person name="Magnuson J."/>
            <person name="Mondo S."/>
            <person name="Nolan M."/>
            <person name="Ohm R."/>
            <person name="Pangilinan J."/>
            <person name="Park H.-J."/>
            <person name="Ramirez L."/>
            <person name="Alfaro M."/>
            <person name="Sun H."/>
            <person name="Tritt A."/>
            <person name="Yoshinaga Y."/>
            <person name="Zwiers L.-H."/>
            <person name="Turgeon B.G."/>
            <person name="Goodwin S.B."/>
            <person name="Spatafora J.W."/>
            <person name="Crous P.W."/>
            <person name="Grigoriev I.V."/>
        </authorList>
    </citation>
    <scope>NUCLEOTIDE SEQUENCE</scope>
    <source>
        <strain evidence="10">CBS 342.82</strain>
    </source>
</reference>
<keyword evidence="5 7" id="KW-0472">Membrane</keyword>
<dbReference type="PANTHER" id="PTHR10165">
    <property type="entry name" value="LIPID PHOSPHATE PHOSPHATASE"/>
    <property type="match status" value="1"/>
</dbReference>
<dbReference type="GO" id="GO:0046839">
    <property type="term" value="P:phospholipid dephosphorylation"/>
    <property type="evidence" value="ECO:0007669"/>
    <property type="project" value="TreeGrafter"/>
</dbReference>
<keyword evidence="3 7" id="KW-0812">Transmembrane</keyword>
<dbReference type="GO" id="GO:0006644">
    <property type="term" value="P:phospholipid metabolic process"/>
    <property type="evidence" value="ECO:0007669"/>
    <property type="project" value="InterPro"/>
</dbReference>
<evidence type="ECO:0000256" key="7">
    <source>
        <dbReference type="SAM" id="Phobius"/>
    </source>
</evidence>
<gene>
    <name evidence="10" type="ORF">K489DRAFT_386725</name>
</gene>
<dbReference type="Pfam" id="PF01569">
    <property type="entry name" value="PAP2"/>
    <property type="match status" value="1"/>
</dbReference>
<feature type="transmembrane region" description="Helical" evidence="7">
    <location>
        <begin position="12"/>
        <end position="35"/>
    </location>
</feature>
<sequence length="432" mass="46176">MKSHGSSIPPKRLIAAYIFDWFAIIVLAAIGAGLSRVSPQHRAFSLVDLTISFPYVLETISTLTLALVALVGPAVIIAVVTLVFVPGPRFSRSINRSQLIRLKLWELEKGLAGLCLSVAVAFFVTQGTKNLFGKPRPDLLARCDPDYANIAAHAVSNYAAAFNERWVLVTSSICQQKDKRLLDDGFRSFPSGHSSFSWSGLLYLSLFLCSKFQITIPYLPGSASGPDHFPAPDSHVSTQPSTKTQMAYDGANTTAHDEEHLHSPATTAVGEPSSPTTRTFTIQNSAATPPNYLLIIVIIPLAVAVYIVSTRFVEYYHFGFDVLSGSLIGIVSSWGAFRWYHLPISRGHGWAWGPRSANRAFAIGVGTDGYSQNANTANPTARTPLAPTDAARFVLLGAGAVAAVVPAPPVPSADRTGVGPSATGTPSVRNTA</sequence>
<comment type="similarity">
    <text evidence="2">Belongs to the PA-phosphatase related phosphoesterase family.</text>
</comment>
<dbReference type="PANTHER" id="PTHR10165:SF154">
    <property type="entry name" value="PAP2 DOMAIN PROTEIN (AFU_ORTHOLOGUE AFUA_1G09730)"/>
    <property type="match status" value="1"/>
</dbReference>
<dbReference type="GO" id="GO:0016020">
    <property type="term" value="C:membrane"/>
    <property type="evidence" value="ECO:0007669"/>
    <property type="project" value="UniProtKB-SubCell"/>
</dbReference>
<feature type="domain" description="Phosphatidic acid phosphatase type 2/haloperoxidase" evidence="8">
    <location>
        <begin position="111"/>
        <end position="341"/>
    </location>
</feature>
<accession>A0A6J3MEQ7</accession>
<keyword evidence="9" id="KW-1185">Reference proteome</keyword>
<evidence type="ECO:0000259" key="8">
    <source>
        <dbReference type="Pfam" id="PF01569"/>
    </source>
</evidence>
<evidence type="ECO:0000256" key="5">
    <source>
        <dbReference type="ARBA" id="ARBA00023136"/>
    </source>
</evidence>
<dbReference type="AlphaFoldDB" id="A0A6J3MEQ7"/>
<evidence type="ECO:0000256" key="2">
    <source>
        <dbReference type="ARBA" id="ARBA00008816"/>
    </source>
</evidence>
<comment type="subcellular location">
    <subcellularLocation>
        <location evidence="1">Membrane</location>
        <topology evidence="1">Multi-pass membrane protein</topology>
    </subcellularLocation>
</comment>
<evidence type="ECO:0000256" key="1">
    <source>
        <dbReference type="ARBA" id="ARBA00004141"/>
    </source>
</evidence>
<feature type="transmembrane region" description="Helical" evidence="7">
    <location>
        <begin position="315"/>
        <end position="337"/>
    </location>
</feature>
<keyword evidence="4 7" id="KW-1133">Transmembrane helix</keyword>
<evidence type="ECO:0000256" key="6">
    <source>
        <dbReference type="SAM" id="MobiDB-lite"/>
    </source>
</evidence>
<reference evidence="10" key="3">
    <citation type="submission" date="2025-08" db="UniProtKB">
        <authorList>
            <consortium name="RefSeq"/>
        </authorList>
    </citation>
    <scope>IDENTIFICATION</scope>
    <source>
        <strain evidence="10">CBS 342.82</strain>
    </source>
</reference>
<evidence type="ECO:0000256" key="4">
    <source>
        <dbReference type="ARBA" id="ARBA00022989"/>
    </source>
</evidence>
<name>A0A6J3MEQ7_9PEZI</name>
<dbReference type="InterPro" id="IPR000326">
    <property type="entry name" value="PAP2/HPO"/>
</dbReference>
<dbReference type="GO" id="GO:0008195">
    <property type="term" value="F:phosphatidate phosphatase activity"/>
    <property type="evidence" value="ECO:0007669"/>
    <property type="project" value="TreeGrafter"/>
</dbReference>
<evidence type="ECO:0000256" key="3">
    <source>
        <dbReference type="ARBA" id="ARBA00022692"/>
    </source>
</evidence>
<dbReference type="OrthoDB" id="8907274at2759"/>
<dbReference type="SUPFAM" id="SSF48317">
    <property type="entry name" value="Acid phosphatase/Vanadium-dependent haloperoxidase"/>
    <property type="match status" value="1"/>
</dbReference>
<dbReference type="Gene3D" id="1.20.144.10">
    <property type="entry name" value="Phosphatidic acid phosphatase type 2/haloperoxidase"/>
    <property type="match status" value="1"/>
</dbReference>
<feature type="transmembrane region" description="Helical" evidence="7">
    <location>
        <begin position="55"/>
        <end position="85"/>
    </location>
</feature>
<evidence type="ECO:0000313" key="10">
    <source>
        <dbReference type="RefSeq" id="XP_033463399.1"/>
    </source>
</evidence>
<feature type="compositionally biased region" description="Polar residues" evidence="6">
    <location>
        <begin position="422"/>
        <end position="432"/>
    </location>
</feature>